<gene>
    <name evidence="1" type="ORF">PBRASI_LOCUS5901</name>
</gene>
<keyword evidence="2" id="KW-1185">Reference proteome</keyword>
<proteinExistence type="predicted"/>
<evidence type="ECO:0000313" key="1">
    <source>
        <dbReference type="EMBL" id="CAG8567103.1"/>
    </source>
</evidence>
<dbReference type="Proteomes" id="UP000789739">
    <property type="component" value="Unassembled WGS sequence"/>
</dbReference>
<reference evidence="1" key="1">
    <citation type="submission" date="2021-06" db="EMBL/GenBank/DDBJ databases">
        <authorList>
            <person name="Kallberg Y."/>
            <person name="Tangrot J."/>
            <person name="Rosling A."/>
        </authorList>
    </citation>
    <scope>NUCLEOTIDE SEQUENCE</scope>
    <source>
        <strain evidence="1">BR232B</strain>
    </source>
</reference>
<protein>
    <submittedName>
        <fullName evidence="1">9331_t:CDS:1</fullName>
    </submittedName>
</protein>
<evidence type="ECO:0000313" key="2">
    <source>
        <dbReference type="Proteomes" id="UP000789739"/>
    </source>
</evidence>
<organism evidence="1 2">
    <name type="scientific">Paraglomus brasilianum</name>
    <dbReference type="NCBI Taxonomy" id="144538"/>
    <lineage>
        <taxon>Eukaryota</taxon>
        <taxon>Fungi</taxon>
        <taxon>Fungi incertae sedis</taxon>
        <taxon>Mucoromycota</taxon>
        <taxon>Glomeromycotina</taxon>
        <taxon>Glomeromycetes</taxon>
        <taxon>Paraglomerales</taxon>
        <taxon>Paraglomeraceae</taxon>
        <taxon>Paraglomus</taxon>
    </lineage>
</organism>
<accession>A0A9N9FYW6</accession>
<dbReference type="EMBL" id="CAJVPI010000732">
    <property type="protein sequence ID" value="CAG8567103.1"/>
    <property type="molecule type" value="Genomic_DNA"/>
</dbReference>
<dbReference type="AlphaFoldDB" id="A0A9N9FYW6"/>
<comment type="caution">
    <text evidence="1">The sequence shown here is derived from an EMBL/GenBank/DDBJ whole genome shotgun (WGS) entry which is preliminary data.</text>
</comment>
<sequence length="44" mass="4932">MTSTLIELISPPVFSISKANTFAEGQSMTVKDDEKRRCEKVPFV</sequence>
<name>A0A9N9FYW6_9GLOM</name>